<sequence length="148" mass="16658">MTTKFDGLSDLDYEALANLRYRIRKFRQFSIKAAERLGLSPQQHQALLAIRGLGVGGQMSIASLAERLFIPVDAGLELARSLEAQGSVVIEVKARRKPVARLTEEAQGLLRQLTSAHLHEIREMAPELTLALRVLQDHRRMEMAAWMQ</sequence>
<dbReference type="SUPFAM" id="SSF46785">
    <property type="entry name" value="Winged helix' DNA-binding domain"/>
    <property type="match status" value="1"/>
</dbReference>
<dbReference type="InterPro" id="IPR036390">
    <property type="entry name" value="WH_DNA-bd_sf"/>
</dbReference>
<dbReference type="Gene3D" id="1.10.10.10">
    <property type="entry name" value="Winged helix-like DNA-binding domain superfamily/Winged helix DNA-binding domain"/>
    <property type="match status" value="1"/>
</dbReference>
<dbReference type="RefSeq" id="WP_153274005.1">
    <property type="nucleotide sequence ID" value="NZ_CP043499.1"/>
</dbReference>
<dbReference type="OrthoDB" id="9807800at2"/>
<evidence type="ECO:0000313" key="1">
    <source>
        <dbReference type="EMBL" id="QFY64088.1"/>
    </source>
</evidence>
<organism evidence="1 2">
    <name type="scientific">Rhizobium grahamii</name>
    <dbReference type="NCBI Taxonomy" id="1120045"/>
    <lineage>
        <taxon>Bacteria</taxon>
        <taxon>Pseudomonadati</taxon>
        <taxon>Pseudomonadota</taxon>
        <taxon>Alphaproteobacteria</taxon>
        <taxon>Hyphomicrobiales</taxon>
        <taxon>Rhizobiaceae</taxon>
        <taxon>Rhizobium/Agrobacterium group</taxon>
        <taxon>Rhizobium</taxon>
    </lineage>
</organism>
<name>A0A5Q0CE20_9HYPH</name>
<reference evidence="1 2" key="1">
    <citation type="submission" date="2019-08" db="EMBL/GenBank/DDBJ databases">
        <title>Prosopis cineraria nodule microbiome.</title>
        <authorList>
            <person name="Ali R."/>
            <person name="Chaluvadi S.R."/>
            <person name="Wang X."/>
        </authorList>
    </citation>
    <scope>NUCLEOTIDE SEQUENCE [LARGE SCALE GENOMIC DNA]</scope>
    <source>
        <strain evidence="1 2">BG7</strain>
        <plasmid evidence="1 2">unnamed</plasmid>
    </source>
</reference>
<dbReference type="EMBL" id="CP043499">
    <property type="protein sequence ID" value="QFY64088.1"/>
    <property type="molecule type" value="Genomic_DNA"/>
</dbReference>
<evidence type="ECO:0000313" key="2">
    <source>
        <dbReference type="Proteomes" id="UP000326881"/>
    </source>
</evidence>
<keyword evidence="1" id="KW-0614">Plasmid</keyword>
<proteinExistence type="predicted"/>
<dbReference type="InterPro" id="IPR036388">
    <property type="entry name" value="WH-like_DNA-bd_sf"/>
</dbReference>
<keyword evidence="2" id="KW-1185">Reference proteome</keyword>
<accession>A0A5Q0CE20</accession>
<dbReference type="KEGG" id="rgr:FZ934_23385"/>
<gene>
    <name evidence="1" type="ORF">FZ934_23385</name>
</gene>
<geneLocation type="plasmid" evidence="1 2">
    <name>unnamed</name>
</geneLocation>
<dbReference type="AlphaFoldDB" id="A0A5Q0CE20"/>
<protein>
    <submittedName>
        <fullName evidence="1">MarR family transcriptional regulator</fullName>
    </submittedName>
</protein>
<dbReference type="Proteomes" id="UP000326881">
    <property type="component" value="Plasmid unnamed"/>
</dbReference>